<accession>A0A0E9UEN1</accession>
<dbReference type="EMBL" id="GBXM01044326">
    <property type="protein sequence ID" value="JAH64251.1"/>
    <property type="molecule type" value="Transcribed_RNA"/>
</dbReference>
<proteinExistence type="predicted"/>
<reference evidence="1" key="1">
    <citation type="submission" date="2014-11" db="EMBL/GenBank/DDBJ databases">
        <authorList>
            <person name="Amaro Gonzalez C."/>
        </authorList>
    </citation>
    <scope>NUCLEOTIDE SEQUENCE</scope>
</reference>
<dbReference type="AlphaFoldDB" id="A0A0E9UEN1"/>
<sequence>MDSNINFLCSKISTTILYTERGKRSWNIADSLIFLSSDEFLGWLPRHLRPGHKHTTDTKCTTVNVQN</sequence>
<name>A0A0E9UEN1_ANGAN</name>
<protein>
    <submittedName>
        <fullName evidence="1">Uncharacterized protein</fullName>
    </submittedName>
</protein>
<evidence type="ECO:0000313" key="1">
    <source>
        <dbReference type="EMBL" id="JAH64251.1"/>
    </source>
</evidence>
<reference evidence="1" key="2">
    <citation type="journal article" date="2015" name="Fish Shellfish Immunol.">
        <title>Early steps in the European eel (Anguilla anguilla)-Vibrio vulnificus interaction in the gills: Role of the RtxA13 toxin.</title>
        <authorList>
            <person name="Callol A."/>
            <person name="Pajuelo D."/>
            <person name="Ebbesson L."/>
            <person name="Teles M."/>
            <person name="MacKenzie S."/>
            <person name="Amaro C."/>
        </authorList>
    </citation>
    <scope>NUCLEOTIDE SEQUENCE</scope>
</reference>
<organism evidence="1">
    <name type="scientific">Anguilla anguilla</name>
    <name type="common">European freshwater eel</name>
    <name type="synonym">Muraena anguilla</name>
    <dbReference type="NCBI Taxonomy" id="7936"/>
    <lineage>
        <taxon>Eukaryota</taxon>
        <taxon>Metazoa</taxon>
        <taxon>Chordata</taxon>
        <taxon>Craniata</taxon>
        <taxon>Vertebrata</taxon>
        <taxon>Euteleostomi</taxon>
        <taxon>Actinopterygii</taxon>
        <taxon>Neopterygii</taxon>
        <taxon>Teleostei</taxon>
        <taxon>Anguilliformes</taxon>
        <taxon>Anguillidae</taxon>
        <taxon>Anguilla</taxon>
    </lineage>
</organism>